<dbReference type="Gene3D" id="1.10.10.10">
    <property type="entry name" value="Winged helix-like DNA-binding domain superfamily/Winged helix DNA-binding domain"/>
    <property type="match status" value="1"/>
</dbReference>
<dbReference type="GO" id="GO:0006950">
    <property type="term" value="P:response to stress"/>
    <property type="evidence" value="ECO:0007669"/>
    <property type="project" value="TreeGrafter"/>
</dbReference>
<reference evidence="2 3" key="1">
    <citation type="submission" date="2019-06" db="EMBL/GenBank/DDBJ databases">
        <title>Whole genome shotgun sequence of Kocuria varians NBRC 15358.</title>
        <authorList>
            <person name="Hosoyama A."/>
            <person name="Uohara A."/>
            <person name="Ohji S."/>
            <person name="Ichikawa N."/>
        </authorList>
    </citation>
    <scope>NUCLEOTIDE SEQUENCE [LARGE SCALE GENOMIC DNA]</scope>
    <source>
        <strain evidence="2 3">NBRC 15358</strain>
    </source>
</reference>
<proteinExistence type="predicted"/>
<dbReference type="GO" id="GO:0003700">
    <property type="term" value="F:DNA-binding transcription factor activity"/>
    <property type="evidence" value="ECO:0007669"/>
    <property type="project" value="InterPro"/>
</dbReference>
<dbReference type="SUPFAM" id="SSF46785">
    <property type="entry name" value="Winged helix' DNA-binding domain"/>
    <property type="match status" value="1"/>
</dbReference>
<dbReference type="Pfam" id="PF12802">
    <property type="entry name" value="MarR_2"/>
    <property type="match status" value="1"/>
</dbReference>
<dbReference type="STRING" id="1272.GCA_900014985_02219"/>
<dbReference type="Proteomes" id="UP000315730">
    <property type="component" value="Unassembled WGS sequence"/>
</dbReference>
<dbReference type="EMBL" id="BJNW01000024">
    <property type="protein sequence ID" value="GED00140.1"/>
    <property type="molecule type" value="Genomic_DNA"/>
</dbReference>
<gene>
    <name evidence="2" type="ORF">KVA01_22940</name>
</gene>
<dbReference type="InterPro" id="IPR036388">
    <property type="entry name" value="WH-like_DNA-bd_sf"/>
</dbReference>
<protein>
    <recommendedName>
        <fullName evidence="1">HTH marR-type domain-containing protein</fullName>
    </recommendedName>
</protein>
<dbReference type="SMART" id="SM00347">
    <property type="entry name" value="HTH_MARR"/>
    <property type="match status" value="1"/>
</dbReference>
<dbReference type="RefSeq" id="WP_068470603.1">
    <property type="nucleotide sequence ID" value="NZ_BJNW01000024.1"/>
</dbReference>
<evidence type="ECO:0000259" key="1">
    <source>
        <dbReference type="PROSITE" id="PS50995"/>
    </source>
</evidence>
<comment type="caution">
    <text evidence="2">The sequence shown here is derived from an EMBL/GenBank/DDBJ whole genome shotgun (WGS) entry which is preliminary data.</text>
</comment>
<evidence type="ECO:0000313" key="3">
    <source>
        <dbReference type="Proteomes" id="UP000315730"/>
    </source>
</evidence>
<dbReference type="PANTHER" id="PTHR33164:SF106">
    <property type="entry name" value="TRANSCRIPTIONAL REGULATORY PROTEIN"/>
    <property type="match status" value="1"/>
</dbReference>
<dbReference type="InterPro" id="IPR039422">
    <property type="entry name" value="MarR/SlyA-like"/>
</dbReference>
<evidence type="ECO:0000313" key="2">
    <source>
        <dbReference type="EMBL" id="GED00140.1"/>
    </source>
</evidence>
<keyword evidence="3" id="KW-1185">Reference proteome</keyword>
<name>A0A4Y4D842_KOCVA</name>
<dbReference type="PANTHER" id="PTHR33164">
    <property type="entry name" value="TRANSCRIPTIONAL REGULATOR, MARR FAMILY"/>
    <property type="match status" value="1"/>
</dbReference>
<organism evidence="2 3">
    <name type="scientific">Kocuria varians</name>
    <name type="common">Micrococcus varians</name>
    <dbReference type="NCBI Taxonomy" id="1272"/>
    <lineage>
        <taxon>Bacteria</taxon>
        <taxon>Bacillati</taxon>
        <taxon>Actinomycetota</taxon>
        <taxon>Actinomycetes</taxon>
        <taxon>Micrococcales</taxon>
        <taxon>Micrococcaceae</taxon>
        <taxon>Kocuria</taxon>
    </lineage>
</organism>
<sequence>MVVQETGGWRPTVSPQARALRRVVRLNEEIGYQIRRLMGLNETDYSAMSWLVRGPLGPTDLARALHVTTASATTVVDRLVRAGHAVREPHEQDRRRMTVRAVENSREEIRNHVVPMMDMVEEELALLDEPGRAAVLQFLSGTAERMETHLSQLREQSAQGAPTGSKEAGT</sequence>
<dbReference type="PROSITE" id="PS50995">
    <property type="entry name" value="HTH_MARR_2"/>
    <property type="match status" value="1"/>
</dbReference>
<feature type="domain" description="HTH marR-type" evidence="1">
    <location>
        <begin position="16"/>
        <end position="144"/>
    </location>
</feature>
<accession>A0A4Y4D842</accession>
<dbReference type="InterPro" id="IPR000835">
    <property type="entry name" value="HTH_MarR-typ"/>
</dbReference>
<dbReference type="InterPro" id="IPR036390">
    <property type="entry name" value="WH_DNA-bd_sf"/>
</dbReference>
<dbReference type="AlphaFoldDB" id="A0A4Y4D842"/>